<dbReference type="Proteomes" id="UP001195483">
    <property type="component" value="Unassembled WGS sequence"/>
</dbReference>
<dbReference type="GO" id="GO:0005737">
    <property type="term" value="C:cytoplasm"/>
    <property type="evidence" value="ECO:0007669"/>
    <property type="project" value="UniProtKB-SubCell"/>
</dbReference>
<gene>
    <name evidence="5" type="ORF">CHS0354_017622</name>
</gene>
<dbReference type="Gene3D" id="2.60.40.10">
    <property type="entry name" value="Immunoglobulins"/>
    <property type="match status" value="1"/>
</dbReference>
<dbReference type="SMART" id="SM00408">
    <property type="entry name" value="IGc2"/>
    <property type="match status" value="1"/>
</dbReference>
<dbReference type="AlphaFoldDB" id="A0AAE0VHE1"/>
<dbReference type="FunFam" id="2.60.40.10:FF:000425">
    <property type="entry name" value="Myosin light chain kinase"/>
    <property type="match status" value="1"/>
</dbReference>
<sequence length="497" mass="56086">MSTLVLKMAEVENESESYSRFDDVDVESILARVERRGPLTLARKRCLCQAPEFVKRLSGEETVDEGTTVKFECKVLGFPIPTLTWYKNDEVIDNDNKIQIEGTEYGNYCITINDVTKRDEGTYKCRAANTEGSSTSTIYLGVKAKSKSPKKSHHTRNVSFPPFFPPIIEKVEEEEKEAFESDLQPESPLTHLYDSICIRPPKNLPAFLGEWAFVEAGPRRGEEDLEIEDEDVFEPEFECYRYKSRQLGHKQSGGQAQKTLFFVSSCAHDQNTKENCPQQGTKESVPQESLHEINQQNQLNNERKSVAERARSNKVFEDICNGNIPTKLTKMNELLDFTVLTHTLGENSVNDSKQLSQNLESEDINRNLGSTTHYQLQKQTETSSTDDMQTSLASYRSTTSHLQNNDTPDLLMTRSTQSWQDQFAPVVNLEPSNNAGLSSLNAVDANSEDQWLELVLLISGSTFLALYFDVSPASYILDVILAVIIRAALKLIFSEDL</sequence>
<dbReference type="PANTHER" id="PTHR47633">
    <property type="entry name" value="IMMUNOGLOBULIN"/>
    <property type="match status" value="1"/>
</dbReference>
<keyword evidence="3" id="KW-0393">Immunoglobulin domain</keyword>
<dbReference type="SMART" id="SM00409">
    <property type="entry name" value="IG"/>
    <property type="match status" value="1"/>
</dbReference>
<evidence type="ECO:0000259" key="4">
    <source>
        <dbReference type="PROSITE" id="PS50835"/>
    </source>
</evidence>
<dbReference type="PROSITE" id="PS50835">
    <property type="entry name" value="IG_LIKE"/>
    <property type="match status" value="1"/>
</dbReference>
<evidence type="ECO:0000256" key="3">
    <source>
        <dbReference type="ARBA" id="ARBA00023319"/>
    </source>
</evidence>
<keyword evidence="2" id="KW-0963">Cytoplasm</keyword>
<dbReference type="EMBL" id="JAEAOA010001088">
    <property type="protein sequence ID" value="KAK3576947.1"/>
    <property type="molecule type" value="Genomic_DNA"/>
</dbReference>
<comment type="caution">
    <text evidence="5">The sequence shown here is derived from an EMBL/GenBank/DDBJ whole genome shotgun (WGS) entry which is preliminary data.</text>
</comment>
<evidence type="ECO:0000313" key="5">
    <source>
        <dbReference type="EMBL" id="KAK3576947.1"/>
    </source>
</evidence>
<dbReference type="InterPro" id="IPR003598">
    <property type="entry name" value="Ig_sub2"/>
</dbReference>
<dbReference type="InterPro" id="IPR013098">
    <property type="entry name" value="Ig_I-set"/>
</dbReference>
<dbReference type="InterPro" id="IPR007110">
    <property type="entry name" value="Ig-like_dom"/>
</dbReference>
<dbReference type="InterPro" id="IPR003599">
    <property type="entry name" value="Ig_sub"/>
</dbReference>
<dbReference type="Pfam" id="PF07679">
    <property type="entry name" value="I-set"/>
    <property type="match status" value="1"/>
</dbReference>
<comment type="subcellular location">
    <subcellularLocation>
        <location evidence="1">Cytoplasm</location>
    </subcellularLocation>
</comment>
<reference evidence="5" key="1">
    <citation type="journal article" date="2021" name="Genome Biol. Evol.">
        <title>A High-Quality Reference Genome for a Parasitic Bivalve with Doubly Uniparental Inheritance (Bivalvia: Unionida).</title>
        <authorList>
            <person name="Smith C.H."/>
        </authorList>
    </citation>
    <scope>NUCLEOTIDE SEQUENCE</scope>
    <source>
        <strain evidence="5">CHS0354</strain>
    </source>
</reference>
<evidence type="ECO:0000313" key="6">
    <source>
        <dbReference type="Proteomes" id="UP001195483"/>
    </source>
</evidence>
<keyword evidence="6" id="KW-1185">Reference proteome</keyword>
<name>A0AAE0VHE1_9BIVA</name>
<feature type="domain" description="Ig-like" evidence="4">
    <location>
        <begin position="51"/>
        <end position="141"/>
    </location>
</feature>
<protein>
    <recommendedName>
        <fullName evidence="4">Ig-like domain-containing protein</fullName>
    </recommendedName>
</protein>
<accession>A0AAE0VHE1</accession>
<dbReference type="PANTHER" id="PTHR47633:SF16">
    <property type="entry name" value="CAVP-TARGET PROTEIN-LIKE"/>
    <property type="match status" value="1"/>
</dbReference>
<proteinExistence type="predicted"/>
<dbReference type="InterPro" id="IPR036179">
    <property type="entry name" value="Ig-like_dom_sf"/>
</dbReference>
<organism evidence="5 6">
    <name type="scientific">Potamilus streckersoni</name>
    <dbReference type="NCBI Taxonomy" id="2493646"/>
    <lineage>
        <taxon>Eukaryota</taxon>
        <taxon>Metazoa</taxon>
        <taxon>Spiralia</taxon>
        <taxon>Lophotrochozoa</taxon>
        <taxon>Mollusca</taxon>
        <taxon>Bivalvia</taxon>
        <taxon>Autobranchia</taxon>
        <taxon>Heteroconchia</taxon>
        <taxon>Palaeoheterodonta</taxon>
        <taxon>Unionida</taxon>
        <taxon>Unionoidea</taxon>
        <taxon>Unionidae</taxon>
        <taxon>Ambleminae</taxon>
        <taxon>Lampsilini</taxon>
        <taxon>Potamilus</taxon>
    </lineage>
</organism>
<evidence type="ECO:0000256" key="2">
    <source>
        <dbReference type="ARBA" id="ARBA00022490"/>
    </source>
</evidence>
<dbReference type="InterPro" id="IPR013783">
    <property type="entry name" value="Ig-like_fold"/>
</dbReference>
<dbReference type="GO" id="GO:0004672">
    <property type="term" value="F:protein kinase activity"/>
    <property type="evidence" value="ECO:0007669"/>
    <property type="project" value="TreeGrafter"/>
</dbReference>
<reference evidence="5" key="3">
    <citation type="submission" date="2023-05" db="EMBL/GenBank/DDBJ databases">
        <authorList>
            <person name="Smith C.H."/>
        </authorList>
    </citation>
    <scope>NUCLEOTIDE SEQUENCE</scope>
    <source>
        <strain evidence="5">CHS0354</strain>
        <tissue evidence="5">Mantle</tissue>
    </source>
</reference>
<dbReference type="SUPFAM" id="SSF48726">
    <property type="entry name" value="Immunoglobulin"/>
    <property type="match status" value="1"/>
</dbReference>
<reference evidence="5" key="2">
    <citation type="journal article" date="2021" name="Genome Biol. Evol.">
        <title>Developing a high-quality reference genome for a parasitic bivalve with doubly uniparental inheritance (Bivalvia: Unionida).</title>
        <authorList>
            <person name="Smith C.H."/>
        </authorList>
    </citation>
    <scope>NUCLEOTIDE SEQUENCE</scope>
    <source>
        <strain evidence="5">CHS0354</strain>
        <tissue evidence="5">Mantle</tissue>
    </source>
</reference>
<evidence type="ECO:0000256" key="1">
    <source>
        <dbReference type="ARBA" id="ARBA00004496"/>
    </source>
</evidence>